<comment type="subcellular location">
    <subcellularLocation>
        <location evidence="1">Membrane</location>
    </subcellularLocation>
</comment>
<evidence type="ECO:0000259" key="3">
    <source>
        <dbReference type="Pfam" id="PF01103"/>
    </source>
</evidence>
<evidence type="ECO:0000256" key="2">
    <source>
        <dbReference type="ARBA" id="ARBA00023136"/>
    </source>
</evidence>
<keyword evidence="5" id="KW-1185">Reference proteome</keyword>
<evidence type="ECO:0000313" key="4">
    <source>
        <dbReference type="EMBL" id="EAT59745.1"/>
    </source>
</evidence>
<dbReference type="Pfam" id="PF01103">
    <property type="entry name" value="Omp85"/>
    <property type="match status" value="1"/>
</dbReference>
<dbReference type="InterPro" id="IPR039910">
    <property type="entry name" value="D15-like"/>
</dbReference>
<dbReference type="AlphaFoldDB" id="Q0YU09"/>
<gene>
    <name evidence="4" type="ORF">CferDRAFT_1752</name>
</gene>
<dbReference type="InterPro" id="IPR000184">
    <property type="entry name" value="Bac_surfAg_D15"/>
</dbReference>
<reference evidence="4 5" key="1">
    <citation type="submission" date="2006-07" db="EMBL/GenBank/DDBJ databases">
        <title>Annotation of the draft genome assembly of Chlorobium ferroxidans DSM 13031.</title>
        <authorList>
            <consortium name="US DOE Joint Genome Institute (JGI-ORNL)"/>
            <person name="Larimer F."/>
            <person name="Land M."/>
            <person name="Hauser L."/>
        </authorList>
    </citation>
    <scope>NUCLEOTIDE SEQUENCE [LARGE SCALE GENOMIC DNA]</scope>
    <source>
        <strain evidence="4 5">DSM 13031</strain>
    </source>
</reference>
<sequence length="412" mass="46468">MDNRYGELFFGGALAFENKNIFGGAEKFLSTAAYGTQSGSSTRLLSNLAPGDYDKVTPREFSLKNRLLLPVLKKPGNFYSITAEYATITQPILLSSRNGLLRSSYSAKLGPSSRLNFDFFEFELVQKDSLRGFKKLFKTDLARNIGIDPTNESRVNAGIDSLLNTHVNQSFRLRYNYSNRLNALPEKTIWNLDLLVEESGSLAWLVDNYLDKKPYAGFTESDPQIFGIAYSQYVKLESGMGFAKNLSPGSQLAGRWSIGLMRPYGKAETTPEERRFYAGGPNSMRGWLFNTLGPGRSASEAASNFGADIKLELGLEYRLKFFRFFKQQSGVTFFTDVGNIWDRTGPYALTLRSLRRDFAWDAGAGFRIGSPIGPFRFDFAWKIHDPAEVQPWRIAQWRLKDYTFNFGIGEAF</sequence>
<accession>Q0YU09</accession>
<dbReference type="PANTHER" id="PTHR12815">
    <property type="entry name" value="SORTING AND ASSEMBLY MACHINERY SAMM50 PROTEIN FAMILY MEMBER"/>
    <property type="match status" value="1"/>
</dbReference>
<name>Q0YU09_9CHLB</name>
<dbReference type="Proteomes" id="UP000004162">
    <property type="component" value="Unassembled WGS sequence"/>
</dbReference>
<dbReference type="Gene3D" id="2.40.160.50">
    <property type="entry name" value="membrane protein fhac: a member of the omp85/tpsb transporter family"/>
    <property type="match status" value="1"/>
</dbReference>
<dbReference type="EMBL" id="AASE01000002">
    <property type="protein sequence ID" value="EAT59745.1"/>
    <property type="molecule type" value="Genomic_DNA"/>
</dbReference>
<reference evidence="4 5" key="2">
    <citation type="submission" date="2006-07" db="EMBL/GenBank/DDBJ databases">
        <title>Sequencing of the draft genome and assembly of Chlorobium ferroxidans DSM 13031.</title>
        <authorList>
            <consortium name="US DOE Joint Genome Institute (JGI-PGF)"/>
            <person name="Copeland A."/>
            <person name="Lucas S."/>
            <person name="Lapidus A."/>
            <person name="Barry K."/>
            <person name="Glavina del Rio T."/>
            <person name="Dalin E."/>
            <person name="Tice H."/>
            <person name="Bruce D."/>
            <person name="Pitluck S."/>
            <person name="Richardson P."/>
        </authorList>
    </citation>
    <scope>NUCLEOTIDE SEQUENCE [LARGE SCALE GENOMIC DNA]</scope>
    <source>
        <strain evidence="4 5">DSM 13031</strain>
    </source>
</reference>
<dbReference type="RefSeq" id="WP_006365519.1">
    <property type="nucleotide sequence ID" value="NZ_AASE01000002.1"/>
</dbReference>
<comment type="caution">
    <text evidence="4">The sequence shown here is derived from an EMBL/GenBank/DDBJ whole genome shotgun (WGS) entry which is preliminary data.</text>
</comment>
<protein>
    <submittedName>
        <fullName evidence="4">Surface antigen (D15)</fullName>
    </submittedName>
</protein>
<organism evidence="4 5">
    <name type="scientific">Chlorobium ferrooxidans DSM 13031</name>
    <dbReference type="NCBI Taxonomy" id="377431"/>
    <lineage>
        <taxon>Bacteria</taxon>
        <taxon>Pseudomonadati</taxon>
        <taxon>Chlorobiota</taxon>
        <taxon>Chlorobiia</taxon>
        <taxon>Chlorobiales</taxon>
        <taxon>Chlorobiaceae</taxon>
        <taxon>Chlorobium/Pelodictyon group</taxon>
        <taxon>Chlorobium</taxon>
    </lineage>
</organism>
<keyword evidence="2" id="KW-0472">Membrane</keyword>
<evidence type="ECO:0000313" key="5">
    <source>
        <dbReference type="Proteomes" id="UP000004162"/>
    </source>
</evidence>
<proteinExistence type="predicted"/>
<dbReference type="PANTHER" id="PTHR12815:SF42">
    <property type="entry name" value="BACTERIAL SURFACE ANTIGEN (D15) DOMAIN-CONTAINING PROTEIN"/>
    <property type="match status" value="1"/>
</dbReference>
<feature type="domain" description="Bacterial surface antigen (D15)" evidence="3">
    <location>
        <begin position="230"/>
        <end position="412"/>
    </location>
</feature>
<dbReference type="GO" id="GO:0019867">
    <property type="term" value="C:outer membrane"/>
    <property type="evidence" value="ECO:0007669"/>
    <property type="project" value="InterPro"/>
</dbReference>
<evidence type="ECO:0000256" key="1">
    <source>
        <dbReference type="ARBA" id="ARBA00004370"/>
    </source>
</evidence>